<dbReference type="AlphaFoldDB" id="A0A7Y6NP64"/>
<organism evidence="1 2">
    <name type="scientific">Piscinibacter koreensis</name>
    <dbReference type="NCBI Taxonomy" id="2742824"/>
    <lineage>
        <taxon>Bacteria</taxon>
        <taxon>Pseudomonadati</taxon>
        <taxon>Pseudomonadota</taxon>
        <taxon>Betaproteobacteria</taxon>
        <taxon>Burkholderiales</taxon>
        <taxon>Sphaerotilaceae</taxon>
        <taxon>Piscinibacter</taxon>
    </lineage>
</organism>
<keyword evidence="2" id="KW-1185">Reference proteome</keyword>
<proteinExistence type="predicted"/>
<evidence type="ECO:0000313" key="2">
    <source>
        <dbReference type="Proteomes" id="UP000529637"/>
    </source>
</evidence>
<gene>
    <name evidence="1" type="ORF">HQN59_13325</name>
</gene>
<protein>
    <submittedName>
        <fullName evidence="1">Uncharacterized protein</fullName>
    </submittedName>
</protein>
<reference evidence="1 2" key="1">
    <citation type="submission" date="2020-06" db="EMBL/GenBank/DDBJ databases">
        <title>Schlegella sp. ID0723 isolated from air conditioner.</title>
        <authorList>
            <person name="Kim D.Y."/>
            <person name="Kim D.-U."/>
        </authorList>
    </citation>
    <scope>NUCLEOTIDE SEQUENCE [LARGE SCALE GENOMIC DNA]</scope>
    <source>
        <strain evidence="1 2">ID0723</strain>
    </source>
</reference>
<accession>A0A7Y6NP64</accession>
<comment type="caution">
    <text evidence="1">The sequence shown here is derived from an EMBL/GenBank/DDBJ whole genome shotgun (WGS) entry which is preliminary data.</text>
</comment>
<dbReference type="Proteomes" id="UP000529637">
    <property type="component" value="Unassembled WGS sequence"/>
</dbReference>
<sequence length="322" mass="34870">MLVLLTFSVTAVAQVDWRSVVTSCEKEPSDAAIAACVRANAAKQREEERRASEANQPKALGFRVSVRDTSTSVADFTGVELGEKGASISVQREKGEDASMVKAAVFGRWGAYFGGRVQPFIGASWLRDGTDAGKSDIRDLTVGSVGPLWESSGPGHELFSLLSTLQLTHREDLHGKGDGHLLRTHFDLVWVPLASGSLLGGFSVVPHVAALWHKRTGGGAEDGNWSSGYAGVAVSKPFGIGQQRFKASLLARKLYDIDVPGKNTKRRDKYVDVSLDYYFFNPEDKGAALQPSLFITREVGTDFLSGVEKTNKTTAGFRLKFN</sequence>
<evidence type="ECO:0000313" key="1">
    <source>
        <dbReference type="EMBL" id="NUZ06744.1"/>
    </source>
</evidence>
<name>A0A7Y6NP64_9BURK</name>
<dbReference type="EMBL" id="JABWMJ010000006">
    <property type="protein sequence ID" value="NUZ06744.1"/>
    <property type="molecule type" value="Genomic_DNA"/>
</dbReference>
<dbReference type="RefSeq" id="WP_176069607.1">
    <property type="nucleotide sequence ID" value="NZ_JABWMJ010000006.1"/>
</dbReference>